<dbReference type="InterPro" id="IPR034291">
    <property type="entry name" value="TMP_synthase"/>
</dbReference>
<dbReference type="NCBIfam" id="TIGR00693">
    <property type="entry name" value="thiE"/>
    <property type="match status" value="1"/>
</dbReference>
<name>A0ABS2L3W2_9MICO</name>
<dbReference type="GO" id="GO:0004789">
    <property type="term" value="F:thiamine-phosphate diphosphorylase activity"/>
    <property type="evidence" value="ECO:0007669"/>
    <property type="project" value="UniProtKB-EC"/>
</dbReference>
<comment type="catalytic activity">
    <reaction evidence="7 10 11">
        <text>4-methyl-5-(2-phosphooxyethyl)-thiazole + 4-amino-2-methyl-5-(diphosphooxymethyl)pyrimidine + H(+) = thiamine phosphate + diphosphate</text>
        <dbReference type="Rhea" id="RHEA:22328"/>
        <dbReference type="ChEBI" id="CHEBI:15378"/>
        <dbReference type="ChEBI" id="CHEBI:33019"/>
        <dbReference type="ChEBI" id="CHEBI:37575"/>
        <dbReference type="ChEBI" id="CHEBI:57841"/>
        <dbReference type="ChEBI" id="CHEBI:58296"/>
        <dbReference type="EC" id="2.5.1.3"/>
    </reaction>
</comment>
<accession>A0ABS2L3W2</accession>
<dbReference type="SUPFAM" id="SSF51391">
    <property type="entry name" value="Thiamin phosphate synthase"/>
    <property type="match status" value="1"/>
</dbReference>
<evidence type="ECO:0000256" key="5">
    <source>
        <dbReference type="ARBA" id="ARBA00022842"/>
    </source>
</evidence>
<dbReference type="InterPro" id="IPR036206">
    <property type="entry name" value="ThiamineP_synth_sf"/>
</dbReference>
<gene>
    <name evidence="10" type="primary">thiE</name>
    <name evidence="14" type="ORF">JOE66_001426</name>
</gene>
<keyword evidence="15" id="KW-1185">Reference proteome</keyword>
<keyword evidence="5 10" id="KW-0460">Magnesium</keyword>
<comment type="catalytic activity">
    <reaction evidence="9 10 11">
        <text>2-[(2R,5Z)-2-carboxy-4-methylthiazol-5(2H)-ylidene]ethyl phosphate + 4-amino-2-methyl-5-(diphosphooxymethyl)pyrimidine + 2 H(+) = thiamine phosphate + CO2 + diphosphate</text>
        <dbReference type="Rhea" id="RHEA:47844"/>
        <dbReference type="ChEBI" id="CHEBI:15378"/>
        <dbReference type="ChEBI" id="CHEBI:16526"/>
        <dbReference type="ChEBI" id="CHEBI:33019"/>
        <dbReference type="ChEBI" id="CHEBI:37575"/>
        <dbReference type="ChEBI" id="CHEBI:57841"/>
        <dbReference type="ChEBI" id="CHEBI:62899"/>
        <dbReference type="EC" id="2.5.1.3"/>
    </reaction>
</comment>
<comment type="caution">
    <text evidence="14">The sequence shown here is derived from an EMBL/GenBank/DDBJ whole genome shotgun (WGS) entry which is preliminary data.</text>
</comment>
<dbReference type="Proteomes" id="UP000776164">
    <property type="component" value="Unassembled WGS sequence"/>
</dbReference>
<evidence type="ECO:0000256" key="4">
    <source>
        <dbReference type="ARBA" id="ARBA00022723"/>
    </source>
</evidence>
<organism evidence="14 15">
    <name type="scientific">Subtercola frigoramans</name>
    <dbReference type="NCBI Taxonomy" id="120298"/>
    <lineage>
        <taxon>Bacteria</taxon>
        <taxon>Bacillati</taxon>
        <taxon>Actinomycetota</taxon>
        <taxon>Actinomycetes</taxon>
        <taxon>Micrococcales</taxon>
        <taxon>Microbacteriaceae</taxon>
        <taxon>Subtercola</taxon>
    </lineage>
</organism>
<evidence type="ECO:0000256" key="9">
    <source>
        <dbReference type="ARBA" id="ARBA00047883"/>
    </source>
</evidence>
<feature type="binding site" evidence="10">
    <location>
        <position position="122"/>
    </location>
    <ligand>
        <name>4-amino-2-methyl-5-(diphosphooxymethyl)pyrimidine</name>
        <dbReference type="ChEBI" id="CHEBI:57841"/>
    </ligand>
</feature>
<dbReference type="PANTHER" id="PTHR20857:SF15">
    <property type="entry name" value="THIAMINE-PHOSPHATE SYNTHASE"/>
    <property type="match status" value="1"/>
</dbReference>
<comment type="pathway">
    <text evidence="2 10 12">Cofactor biosynthesis; thiamine diphosphate biosynthesis; thiamine phosphate from 4-amino-2-methyl-5-diphosphomethylpyrimidine and 4-methyl-5-(2-phosphoethyl)-thiazole: step 1/1.</text>
</comment>
<evidence type="ECO:0000313" key="14">
    <source>
        <dbReference type="EMBL" id="MBM7471792.1"/>
    </source>
</evidence>
<dbReference type="InterPro" id="IPR013785">
    <property type="entry name" value="Aldolase_TIM"/>
</dbReference>
<feature type="binding site" evidence="10">
    <location>
        <begin position="202"/>
        <end position="203"/>
    </location>
    <ligand>
        <name>2-[(2R,5Z)-2-carboxy-4-methylthiazol-5(2H)-ylidene]ethyl phosphate</name>
        <dbReference type="ChEBI" id="CHEBI:62899"/>
    </ligand>
</feature>
<dbReference type="CDD" id="cd00564">
    <property type="entry name" value="TMP_TenI"/>
    <property type="match status" value="1"/>
</dbReference>
<keyword evidence="3 10" id="KW-0808">Transferase</keyword>
<dbReference type="InterPro" id="IPR022998">
    <property type="entry name" value="ThiamineP_synth_TenI"/>
</dbReference>
<evidence type="ECO:0000256" key="7">
    <source>
        <dbReference type="ARBA" id="ARBA00047334"/>
    </source>
</evidence>
<reference evidence="14 15" key="1">
    <citation type="submission" date="2021-01" db="EMBL/GenBank/DDBJ databases">
        <title>Sequencing the genomes of 1000 actinobacteria strains.</title>
        <authorList>
            <person name="Klenk H.-P."/>
        </authorList>
    </citation>
    <scope>NUCLEOTIDE SEQUENCE [LARGE SCALE GENOMIC DNA]</scope>
    <source>
        <strain evidence="14 15">DSM 13057</strain>
    </source>
</reference>
<comment type="catalytic activity">
    <reaction evidence="8 10 11">
        <text>2-(2-carboxy-4-methylthiazol-5-yl)ethyl phosphate + 4-amino-2-methyl-5-(diphosphooxymethyl)pyrimidine + 2 H(+) = thiamine phosphate + CO2 + diphosphate</text>
        <dbReference type="Rhea" id="RHEA:47848"/>
        <dbReference type="ChEBI" id="CHEBI:15378"/>
        <dbReference type="ChEBI" id="CHEBI:16526"/>
        <dbReference type="ChEBI" id="CHEBI:33019"/>
        <dbReference type="ChEBI" id="CHEBI:37575"/>
        <dbReference type="ChEBI" id="CHEBI:57841"/>
        <dbReference type="ChEBI" id="CHEBI:62890"/>
        <dbReference type="EC" id="2.5.1.3"/>
    </reaction>
</comment>
<evidence type="ECO:0000256" key="3">
    <source>
        <dbReference type="ARBA" id="ARBA00022679"/>
    </source>
</evidence>
<comment type="caution">
    <text evidence="10">Lacks conserved residue(s) required for the propagation of feature annotation.</text>
</comment>
<proteinExistence type="inferred from homology"/>
<evidence type="ECO:0000259" key="13">
    <source>
        <dbReference type="Pfam" id="PF02581"/>
    </source>
</evidence>
<evidence type="ECO:0000256" key="12">
    <source>
        <dbReference type="RuleBase" id="RU004253"/>
    </source>
</evidence>
<evidence type="ECO:0000256" key="11">
    <source>
        <dbReference type="RuleBase" id="RU003826"/>
    </source>
</evidence>
<feature type="domain" description="Thiamine phosphate synthase/TenI" evidence="13">
    <location>
        <begin position="21"/>
        <end position="205"/>
    </location>
</feature>
<evidence type="ECO:0000256" key="6">
    <source>
        <dbReference type="ARBA" id="ARBA00022977"/>
    </source>
</evidence>
<dbReference type="HAMAP" id="MF_00097">
    <property type="entry name" value="TMP_synthase"/>
    <property type="match status" value="1"/>
</dbReference>
<sequence length="227" mass="23255">MSSAEATVLRSTVLRPLDLSVYLVTDTRLCGAFGVAATVAAAIGAGATTVQLRDPDATDAELVTLGRSLVTLLTGTAIPLLVNDRVHLVEPIGAQGAHIGQSDLPVIEARQLLGPHALLGLSAQTLDHVMDARSTPPRTIDYLGVGPVWHQTTKPNAAPPCGLDGFAAIAEMSPWPCVAIGGIDTERIPSLRSAGAAGVAVVSAICGQPDVARATGLVSAAWHSSEH</sequence>
<dbReference type="RefSeq" id="WP_307827097.1">
    <property type="nucleotide sequence ID" value="NZ_BAAAHT010000013.1"/>
</dbReference>
<evidence type="ECO:0000313" key="15">
    <source>
        <dbReference type="Proteomes" id="UP000776164"/>
    </source>
</evidence>
<dbReference type="Pfam" id="PF02581">
    <property type="entry name" value="TMP-TENI"/>
    <property type="match status" value="1"/>
</dbReference>
<evidence type="ECO:0000256" key="10">
    <source>
        <dbReference type="HAMAP-Rule" id="MF_00097"/>
    </source>
</evidence>
<protein>
    <recommendedName>
        <fullName evidence="10">Thiamine-phosphate synthase</fullName>
        <shortName evidence="10">TP synthase</shortName>
        <shortName evidence="10">TPS</shortName>
        <ecNumber evidence="10">2.5.1.3</ecNumber>
    </recommendedName>
    <alternativeName>
        <fullName evidence="10">Thiamine-phosphate pyrophosphorylase</fullName>
        <shortName evidence="10">TMP pyrophosphorylase</shortName>
        <shortName evidence="10">TMP-PPase</shortName>
    </alternativeName>
</protein>
<comment type="similarity">
    <text evidence="10 11">Belongs to the thiamine-phosphate synthase family.</text>
</comment>
<dbReference type="Gene3D" id="3.20.20.70">
    <property type="entry name" value="Aldolase class I"/>
    <property type="match status" value="1"/>
</dbReference>
<feature type="binding site" evidence="10">
    <location>
        <position position="84"/>
    </location>
    <ligand>
        <name>Mg(2+)</name>
        <dbReference type="ChEBI" id="CHEBI:18420"/>
    </ligand>
</feature>
<keyword evidence="6 10" id="KW-0784">Thiamine biosynthesis</keyword>
<dbReference type="EC" id="2.5.1.3" evidence="10"/>
<evidence type="ECO:0000256" key="1">
    <source>
        <dbReference type="ARBA" id="ARBA00003814"/>
    </source>
</evidence>
<keyword evidence="4 10" id="KW-0479">Metal-binding</keyword>
<feature type="binding site" evidence="10">
    <location>
        <position position="182"/>
    </location>
    <ligand>
        <name>2-[(2R,5Z)-2-carboxy-4-methylthiazol-5(2H)-ylidene]ethyl phosphate</name>
        <dbReference type="ChEBI" id="CHEBI:62899"/>
    </ligand>
</feature>
<evidence type="ECO:0000256" key="2">
    <source>
        <dbReference type="ARBA" id="ARBA00005165"/>
    </source>
</evidence>
<feature type="binding site" evidence="10">
    <location>
        <position position="154"/>
    </location>
    <ligand>
        <name>4-amino-2-methyl-5-(diphosphooxymethyl)pyrimidine</name>
        <dbReference type="ChEBI" id="CHEBI:57841"/>
    </ligand>
</feature>
<evidence type="ECO:0000256" key="8">
    <source>
        <dbReference type="ARBA" id="ARBA00047851"/>
    </source>
</evidence>
<feature type="binding site" evidence="10">
    <location>
        <position position="103"/>
    </location>
    <ligand>
        <name>Mg(2+)</name>
        <dbReference type="ChEBI" id="CHEBI:18420"/>
    </ligand>
</feature>
<comment type="cofactor">
    <cofactor evidence="10">
        <name>Mg(2+)</name>
        <dbReference type="ChEBI" id="CHEBI:18420"/>
    </cofactor>
    <text evidence="10">Binds 1 Mg(2+) ion per subunit.</text>
</comment>
<dbReference type="EMBL" id="JAFBBU010000001">
    <property type="protein sequence ID" value="MBM7471792.1"/>
    <property type="molecule type" value="Genomic_DNA"/>
</dbReference>
<comment type="function">
    <text evidence="1 10">Condenses 4-methyl-5-(beta-hydroxyethyl)thiazole monophosphate (THZ-P) and 2-methyl-4-amino-5-hydroxymethyl pyrimidine pyrophosphate (HMP-PP) to form thiamine monophosphate (TMP).</text>
</comment>
<feature type="binding site" evidence="10">
    <location>
        <position position="83"/>
    </location>
    <ligand>
        <name>4-amino-2-methyl-5-(diphosphooxymethyl)pyrimidine</name>
        <dbReference type="ChEBI" id="CHEBI:57841"/>
    </ligand>
</feature>
<dbReference type="PANTHER" id="PTHR20857">
    <property type="entry name" value="THIAMINE-PHOSPHATE PYROPHOSPHORYLASE"/>
    <property type="match status" value="1"/>
</dbReference>